<evidence type="ECO:0000313" key="2">
    <source>
        <dbReference type="WBParaSite" id="ALUE_0002207201-mRNA-1"/>
    </source>
</evidence>
<dbReference type="AlphaFoldDB" id="A0A0M3ITJ4"/>
<dbReference type="Proteomes" id="UP000036681">
    <property type="component" value="Unplaced"/>
</dbReference>
<dbReference type="WBParaSite" id="ALUE_0002207201-mRNA-1">
    <property type="protein sequence ID" value="ALUE_0002207201-mRNA-1"/>
    <property type="gene ID" value="ALUE_0002207201"/>
</dbReference>
<proteinExistence type="predicted"/>
<reference evidence="2" key="1">
    <citation type="submission" date="2017-02" db="UniProtKB">
        <authorList>
            <consortium name="WormBaseParasite"/>
        </authorList>
    </citation>
    <scope>IDENTIFICATION</scope>
</reference>
<name>A0A0M3ITJ4_ASCLU</name>
<protein>
    <submittedName>
        <fullName evidence="2">40S ribosomal protein S15</fullName>
    </submittedName>
</protein>
<organism evidence="1 2">
    <name type="scientific">Ascaris lumbricoides</name>
    <name type="common">Giant roundworm</name>
    <dbReference type="NCBI Taxonomy" id="6252"/>
    <lineage>
        <taxon>Eukaryota</taxon>
        <taxon>Metazoa</taxon>
        <taxon>Ecdysozoa</taxon>
        <taxon>Nematoda</taxon>
        <taxon>Chromadorea</taxon>
        <taxon>Rhabditida</taxon>
        <taxon>Spirurina</taxon>
        <taxon>Ascaridomorpha</taxon>
        <taxon>Ascaridoidea</taxon>
        <taxon>Ascarididae</taxon>
        <taxon>Ascaris</taxon>
    </lineage>
</organism>
<keyword evidence="1" id="KW-1185">Reference proteome</keyword>
<accession>A0A0M3ITJ4</accession>
<evidence type="ECO:0000313" key="1">
    <source>
        <dbReference type="Proteomes" id="UP000036681"/>
    </source>
</evidence>
<sequence>MSKHEFGTDLKTFMKLQARFVPMETGDTVPDKSCNVTLGLRKLRIFNLFKKDVRGDSVGTSDLTLS</sequence>